<comment type="caution">
    <text evidence="2">The sequence shown here is derived from an EMBL/GenBank/DDBJ whole genome shotgun (WGS) entry which is preliminary data.</text>
</comment>
<feature type="chain" id="PRO_5046472147" description="Secreted protein" evidence="1">
    <location>
        <begin position="31"/>
        <end position="151"/>
    </location>
</feature>
<evidence type="ECO:0000313" key="2">
    <source>
        <dbReference type="EMBL" id="MDV7135118.1"/>
    </source>
</evidence>
<sequence length="151" mass="15609">MTSQRVGRLIPAVIALSAAAFAWMAPAASADVADVTIVPGLSGGPTTPFGTGCTYLVIARTADAPHSPSESGVGIVDLNQASTLFPQELIWDYIDPYYTSPVIFDHAFSLWTPHLPGEHAVMAFQTSAGGPVETVMVKSGTPIGPGCLVAP</sequence>
<gene>
    <name evidence="2" type="ORF">R4198_15545</name>
</gene>
<evidence type="ECO:0000256" key="1">
    <source>
        <dbReference type="SAM" id="SignalP"/>
    </source>
</evidence>
<feature type="signal peptide" evidence="1">
    <location>
        <begin position="1"/>
        <end position="30"/>
    </location>
</feature>
<dbReference type="RefSeq" id="WP_317713597.1">
    <property type="nucleotide sequence ID" value="NZ_JAWLUM010000002.1"/>
</dbReference>
<keyword evidence="3" id="KW-1185">Reference proteome</keyword>
<accession>A0ABU4EV33</accession>
<evidence type="ECO:0008006" key="4">
    <source>
        <dbReference type="Google" id="ProtNLM"/>
    </source>
</evidence>
<keyword evidence="1" id="KW-0732">Signal</keyword>
<evidence type="ECO:0000313" key="3">
    <source>
        <dbReference type="Proteomes" id="UP001185792"/>
    </source>
</evidence>
<reference evidence="2 3" key="1">
    <citation type="submission" date="2023-10" db="EMBL/GenBank/DDBJ databases">
        <title>Development of a sustainable strategy for remediation of hydrocarbon-contaminated territories based on the waste exchange concept.</title>
        <authorList>
            <person name="Krivoruchko A."/>
        </authorList>
    </citation>
    <scope>NUCLEOTIDE SEQUENCE [LARGE SCALE GENOMIC DNA]</scope>
    <source>
        <strain evidence="2 3">IEGM 1236</strain>
    </source>
</reference>
<proteinExistence type="predicted"/>
<organism evidence="2 3">
    <name type="scientific">Williamsia marianensis</name>
    <dbReference type="NCBI Taxonomy" id="85044"/>
    <lineage>
        <taxon>Bacteria</taxon>
        <taxon>Bacillati</taxon>
        <taxon>Actinomycetota</taxon>
        <taxon>Actinomycetes</taxon>
        <taxon>Mycobacteriales</taxon>
        <taxon>Nocardiaceae</taxon>
        <taxon>Williamsia</taxon>
    </lineage>
</organism>
<dbReference type="EMBL" id="JAWLUM010000002">
    <property type="protein sequence ID" value="MDV7135118.1"/>
    <property type="molecule type" value="Genomic_DNA"/>
</dbReference>
<protein>
    <recommendedName>
        <fullName evidence="4">Secreted protein</fullName>
    </recommendedName>
</protein>
<dbReference type="Proteomes" id="UP001185792">
    <property type="component" value="Unassembled WGS sequence"/>
</dbReference>
<name>A0ABU4EV33_WILMA</name>